<keyword evidence="1" id="KW-1133">Transmembrane helix</keyword>
<accession>A0A9Q8YCD8</accession>
<evidence type="ECO:0000313" key="4">
    <source>
        <dbReference type="Proteomes" id="UP001055460"/>
    </source>
</evidence>
<feature type="transmembrane region" description="Helical" evidence="1">
    <location>
        <begin position="6"/>
        <end position="29"/>
    </location>
</feature>
<organism evidence="2 4">
    <name type="scientific">Ensifer adhaerens</name>
    <name type="common">Sinorhizobium morelense</name>
    <dbReference type="NCBI Taxonomy" id="106592"/>
    <lineage>
        <taxon>Bacteria</taxon>
        <taxon>Pseudomonadati</taxon>
        <taxon>Pseudomonadota</taxon>
        <taxon>Alphaproteobacteria</taxon>
        <taxon>Hyphomicrobiales</taxon>
        <taxon>Rhizobiaceae</taxon>
        <taxon>Sinorhizobium/Ensifer group</taxon>
        <taxon>Ensifer</taxon>
    </lineage>
</organism>
<reference evidence="2" key="1">
    <citation type="submission" date="2022-06" db="EMBL/GenBank/DDBJ databases">
        <title>Physiological and biochemical characterization and genomic elucidation of a strain of the genus Ensifer adhaerens M8 that combines arsenic oxidation and chromium reduction.</title>
        <authorList>
            <person name="Li X."/>
            <person name="Yu c."/>
        </authorList>
    </citation>
    <scope>NUCLEOTIDE SEQUENCE</scope>
    <source>
        <strain evidence="2">M8</strain>
    </source>
</reference>
<reference evidence="3 5" key="2">
    <citation type="submission" date="2023-03" db="EMBL/GenBank/DDBJ databases">
        <title>Comparative genome and transcriptome analysis combination mining strategies for increasing vitamin B12 production of Ensifer adhaerens strain.</title>
        <authorList>
            <person name="Yongheng L."/>
        </authorList>
    </citation>
    <scope>NUCLEOTIDE SEQUENCE [LARGE SCALE GENOMIC DNA]</scope>
    <source>
        <strain evidence="3 5">Casida A-T305</strain>
    </source>
</reference>
<evidence type="ECO:0000256" key="1">
    <source>
        <dbReference type="SAM" id="Phobius"/>
    </source>
</evidence>
<protein>
    <submittedName>
        <fullName evidence="2">Uncharacterized protein</fullName>
    </submittedName>
</protein>
<dbReference type="RefSeq" id="WP_034788185.1">
    <property type="nucleotide sequence ID" value="NZ_CAXURO020000001.1"/>
</dbReference>
<dbReference type="EMBL" id="CP098807">
    <property type="protein sequence ID" value="USJ25129.1"/>
    <property type="molecule type" value="Genomic_DNA"/>
</dbReference>
<keyword evidence="5" id="KW-1185">Reference proteome</keyword>
<dbReference type="Proteomes" id="UP001214094">
    <property type="component" value="Chromosome"/>
</dbReference>
<proteinExistence type="predicted"/>
<dbReference type="GeneID" id="29519458"/>
<feature type="transmembrane region" description="Helical" evidence="1">
    <location>
        <begin position="36"/>
        <end position="53"/>
    </location>
</feature>
<name>A0A9Q8YCD8_ENSAD</name>
<evidence type="ECO:0000313" key="2">
    <source>
        <dbReference type="EMBL" id="USJ25129.1"/>
    </source>
</evidence>
<keyword evidence="1" id="KW-0472">Membrane</keyword>
<keyword evidence="1" id="KW-0812">Transmembrane</keyword>
<sequence length="59" mass="6314">MKILDYLPYAIGCAAGLLLSLVVGAVCSLSDDVKMVESVALVVLGGGVAEWYWNQLSRR</sequence>
<dbReference type="Proteomes" id="UP001055460">
    <property type="component" value="Chromosome"/>
</dbReference>
<evidence type="ECO:0000313" key="3">
    <source>
        <dbReference type="EMBL" id="WFP92490.1"/>
    </source>
</evidence>
<evidence type="ECO:0000313" key="5">
    <source>
        <dbReference type="Proteomes" id="UP001214094"/>
    </source>
</evidence>
<dbReference type="KEGG" id="eah:FA04_08920"/>
<dbReference type="AlphaFoldDB" id="A0A9Q8YCD8"/>
<dbReference type="EMBL" id="CP121308">
    <property type="protein sequence ID" value="WFP92490.1"/>
    <property type="molecule type" value="Genomic_DNA"/>
</dbReference>
<gene>
    <name evidence="2" type="ORF">NE863_09240</name>
    <name evidence="3" type="ORF">P4B07_09070</name>
</gene>